<gene>
    <name evidence="2" type="ORF">EXIGLDRAFT_835891</name>
</gene>
<organism evidence="2 3">
    <name type="scientific">Exidia glandulosa HHB12029</name>
    <dbReference type="NCBI Taxonomy" id="1314781"/>
    <lineage>
        <taxon>Eukaryota</taxon>
        <taxon>Fungi</taxon>
        <taxon>Dikarya</taxon>
        <taxon>Basidiomycota</taxon>
        <taxon>Agaricomycotina</taxon>
        <taxon>Agaricomycetes</taxon>
        <taxon>Auriculariales</taxon>
        <taxon>Exidiaceae</taxon>
        <taxon>Exidia</taxon>
    </lineage>
</organism>
<protein>
    <recommendedName>
        <fullName evidence="1">F-box domain-containing protein</fullName>
    </recommendedName>
</protein>
<sequence length="188" mass="21232">MILGFGKVTVEVKELQTELNPSCPPSSMSPMVDYTRQLPAELYLKLLDSLDLADVIPVSLVSRWWRLIAFDHPTYWATVTLDTRAAPHEPGYACAYHLVAAQLERSSRSPIAIDVSGEFREEIPFQHALLLLIQSNMYRVKSLDIASESSLIHNIFLCDAPILEELHLKWCPDPTLASCPRRNSRSWG</sequence>
<name>A0A165IDJ7_EXIGL</name>
<dbReference type="OrthoDB" id="3365698at2759"/>
<reference evidence="2 3" key="1">
    <citation type="journal article" date="2016" name="Mol. Biol. Evol.">
        <title>Comparative Genomics of Early-Diverging Mushroom-Forming Fungi Provides Insights into the Origins of Lignocellulose Decay Capabilities.</title>
        <authorList>
            <person name="Nagy L.G."/>
            <person name="Riley R."/>
            <person name="Tritt A."/>
            <person name="Adam C."/>
            <person name="Daum C."/>
            <person name="Floudas D."/>
            <person name="Sun H."/>
            <person name="Yadav J.S."/>
            <person name="Pangilinan J."/>
            <person name="Larsson K.H."/>
            <person name="Matsuura K."/>
            <person name="Barry K."/>
            <person name="Labutti K."/>
            <person name="Kuo R."/>
            <person name="Ohm R.A."/>
            <person name="Bhattacharya S.S."/>
            <person name="Shirouzu T."/>
            <person name="Yoshinaga Y."/>
            <person name="Martin F.M."/>
            <person name="Grigoriev I.V."/>
            <person name="Hibbett D.S."/>
        </authorList>
    </citation>
    <scope>NUCLEOTIDE SEQUENCE [LARGE SCALE GENOMIC DNA]</scope>
    <source>
        <strain evidence="2 3">HHB12029</strain>
    </source>
</reference>
<proteinExistence type="predicted"/>
<dbReference type="InterPro" id="IPR036047">
    <property type="entry name" value="F-box-like_dom_sf"/>
</dbReference>
<dbReference type="SUPFAM" id="SSF81383">
    <property type="entry name" value="F-box domain"/>
    <property type="match status" value="1"/>
</dbReference>
<dbReference type="EMBL" id="KV425993">
    <property type="protein sequence ID" value="KZV93257.1"/>
    <property type="molecule type" value="Genomic_DNA"/>
</dbReference>
<accession>A0A165IDJ7</accession>
<dbReference type="InParanoid" id="A0A165IDJ7"/>
<dbReference type="Pfam" id="PF12937">
    <property type="entry name" value="F-box-like"/>
    <property type="match status" value="1"/>
</dbReference>
<evidence type="ECO:0000313" key="2">
    <source>
        <dbReference type="EMBL" id="KZV93257.1"/>
    </source>
</evidence>
<dbReference type="Gene3D" id="1.20.1280.50">
    <property type="match status" value="1"/>
</dbReference>
<dbReference type="AlphaFoldDB" id="A0A165IDJ7"/>
<dbReference type="InterPro" id="IPR001810">
    <property type="entry name" value="F-box_dom"/>
</dbReference>
<keyword evidence="3" id="KW-1185">Reference proteome</keyword>
<dbReference type="Proteomes" id="UP000077266">
    <property type="component" value="Unassembled WGS sequence"/>
</dbReference>
<evidence type="ECO:0000313" key="3">
    <source>
        <dbReference type="Proteomes" id="UP000077266"/>
    </source>
</evidence>
<evidence type="ECO:0000259" key="1">
    <source>
        <dbReference type="PROSITE" id="PS50181"/>
    </source>
</evidence>
<dbReference type="PROSITE" id="PS50181">
    <property type="entry name" value="FBOX"/>
    <property type="match status" value="1"/>
</dbReference>
<feature type="domain" description="F-box" evidence="1">
    <location>
        <begin position="32"/>
        <end position="79"/>
    </location>
</feature>